<dbReference type="InterPro" id="IPR013094">
    <property type="entry name" value="AB_hydrolase_3"/>
</dbReference>
<evidence type="ECO:0000313" key="4">
    <source>
        <dbReference type="EMBL" id="KAK5708085.1"/>
    </source>
</evidence>
<proteinExistence type="predicted"/>
<sequence>MDSAHRDPPGRLGDTSMSPATDPRANPKLVETLKAMGLDRYVAMDLPELSVDILTPIMKAFEDQTMDTYENLPNDLPTDSTEPTVELTTETIQGWDGNQIELCIYKPTFVTDPMPGVVYLHGGGMTIIKTSNRIHNRWLKSLALQGLIAISVDFRNAYSAGKHNPFPAALDDCASAVQWIHARKSFLGITKLVLQGESGGANLALTTALKADREDWIEQISGIYATAPYISNGYAWHEDRKRKELPSILENEGYWIPIAAMATMGYYYAPNDTENPHAWPYYSKVEDLKGLPPVRLVMDELDPLRDEGVAFYRKLVSAGVEATAHVNLGVVHASSMIFRKALPEVYNAAIRDVAAFAKEV</sequence>
<dbReference type="Pfam" id="PF07859">
    <property type="entry name" value="Abhydrolase_3"/>
    <property type="match status" value="1"/>
</dbReference>
<dbReference type="Gene3D" id="3.40.50.1820">
    <property type="entry name" value="alpha/beta hydrolase"/>
    <property type="match status" value="1"/>
</dbReference>
<keyword evidence="1" id="KW-0378">Hydrolase</keyword>
<accession>A0AAN7WJW7</accession>
<dbReference type="PANTHER" id="PTHR48081">
    <property type="entry name" value="AB HYDROLASE SUPERFAMILY PROTEIN C4A8.06C"/>
    <property type="match status" value="1"/>
</dbReference>
<dbReference type="InterPro" id="IPR050300">
    <property type="entry name" value="GDXG_lipolytic_enzyme"/>
</dbReference>
<evidence type="ECO:0000256" key="1">
    <source>
        <dbReference type="ARBA" id="ARBA00022801"/>
    </source>
</evidence>
<dbReference type="AlphaFoldDB" id="A0AAN7WJW7"/>
<dbReference type="InterPro" id="IPR029058">
    <property type="entry name" value="AB_hydrolase_fold"/>
</dbReference>
<dbReference type="Proteomes" id="UP001310594">
    <property type="component" value="Unassembled WGS sequence"/>
</dbReference>
<comment type="caution">
    <text evidence="4">The sequence shown here is derived from an EMBL/GenBank/DDBJ whole genome shotgun (WGS) entry which is preliminary data.</text>
</comment>
<evidence type="ECO:0000313" key="5">
    <source>
        <dbReference type="Proteomes" id="UP001310594"/>
    </source>
</evidence>
<gene>
    <name evidence="4" type="ORF">LTR97_000625</name>
</gene>
<evidence type="ECO:0000256" key="2">
    <source>
        <dbReference type="SAM" id="MobiDB-lite"/>
    </source>
</evidence>
<dbReference type="PANTHER" id="PTHR48081:SF8">
    <property type="entry name" value="ALPHA_BETA HYDROLASE FOLD-3 DOMAIN-CONTAINING PROTEIN-RELATED"/>
    <property type="match status" value="1"/>
</dbReference>
<dbReference type="GO" id="GO:0016787">
    <property type="term" value="F:hydrolase activity"/>
    <property type="evidence" value="ECO:0007669"/>
    <property type="project" value="UniProtKB-KW"/>
</dbReference>
<dbReference type="EMBL" id="JAVRQU010000001">
    <property type="protein sequence ID" value="KAK5708085.1"/>
    <property type="molecule type" value="Genomic_DNA"/>
</dbReference>
<evidence type="ECO:0000259" key="3">
    <source>
        <dbReference type="Pfam" id="PF07859"/>
    </source>
</evidence>
<protein>
    <recommendedName>
        <fullName evidence="3">Alpha/beta hydrolase fold-3 domain-containing protein</fullName>
    </recommendedName>
</protein>
<dbReference type="SUPFAM" id="SSF53474">
    <property type="entry name" value="alpha/beta-Hydrolases"/>
    <property type="match status" value="1"/>
</dbReference>
<name>A0AAN7WJW7_9PEZI</name>
<feature type="domain" description="Alpha/beta hydrolase fold-3" evidence="3">
    <location>
        <begin position="117"/>
        <end position="333"/>
    </location>
</feature>
<feature type="region of interest" description="Disordered" evidence="2">
    <location>
        <begin position="1"/>
        <end position="26"/>
    </location>
</feature>
<reference evidence="4" key="1">
    <citation type="submission" date="2023-08" db="EMBL/GenBank/DDBJ databases">
        <title>Black Yeasts Isolated from many extreme environments.</title>
        <authorList>
            <person name="Coleine C."/>
            <person name="Stajich J.E."/>
            <person name="Selbmann L."/>
        </authorList>
    </citation>
    <scope>NUCLEOTIDE SEQUENCE</scope>
    <source>
        <strain evidence="4">CCFEE 5810</strain>
    </source>
</reference>
<organism evidence="4 5">
    <name type="scientific">Elasticomyces elasticus</name>
    <dbReference type="NCBI Taxonomy" id="574655"/>
    <lineage>
        <taxon>Eukaryota</taxon>
        <taxon>Fungi</taxon>
        <taxon>Dikarya</taxon>
        <taxon>Ascomycota</taxon>
        <taxon>Pezizomycotina</taxon>
        <taxon>Dothideomycetes</taxon>
        <taxon>Dothideomycetidae</taxon>
        <taxon>Mycosphaerellales</taxon>
        <taxon>Teratosphaeriaceae</taxon>
        <taxon>Elasticomyces</taxon>
    </lineage>
</organism>